<protein>
    <recommendedName>
        <fullName evidence="3">Helicase domain-containing family protein</fullName>
    </recommendedName>
</protein>
<dbReference type="Proteomes" id="UP000250235">
    <property type="component" value="Unassembled WGS sequence"/>
</dbReference>
<accession>A0A2Z7CIR3</accession>
<evidence type="ECO:0000313" key="2">
    <source>
        <dbReference type="Proteomes" id="UP000250235"/>
    </source>
</evidence>
<sequence>MSLFDLQDVCIAIGSLATLDLPMVVDLIGIYGLKGPYCTLTTTNWFLQALSVIPMGSWGDVTRRSYHDPMGKSGIVIPEPQWLVRATQIYHLPSQHKQLLKDRSTEKQQLGATNPTSAILPHLTQQRALNNTSFKHTFKRNVKRSVLVRGVQRYHQSCLPSAIEEDKLLGFTVTLYPELSNKIWGCAVLFGKISLSAHDLGARELNSERELSSALELSIVRELISALSRLWSLKLTSLDQAIKVPWYQVGKTLRYSYESVKVDVLRQIWFLGTVQISGTVFQK</sequence>
<evidence type="ECO:0008006" key="3">
    <source>
        <dbReference type="Google" id="ProtNLM"/>
    </source>
</evidence>
<keyword evidence="2" id="KW-1185">Reference proteome</keyword>
<gene>
    <name evidence="1" type="ORF">F511_34015</name>
</gene>
<dbReference type="AlphaFoldDB" id="A0A2Z7CIR3"/>
<reference evidence="1 2" key="1">
    <citation type="journal article" date="2015" name="Proc. Natl. Acad. Sci. U.S.A.">
        <title>The resurrection genome of Boea hygrometrica: A blueprint for survival of dehydration.</title>
        <authorList>
            <person name="Xiao L."/>
            <person name="Yang G."/>
            <person name="Zhang L."/>
            <person name="Yang X."/>
            <person name="Zhao S."/>
            <person name="Ji Z."/>
            <person name="Zhou Q."/>
            <person name="Hu M."/>
            <person name="Wang Y."/>
            <person name="Chen M."/>
            <person name="Xu Y."/>
            <person name="Jin H."/>
            <person name="Xiao X."/>
            <person name="Hu G."/>
            <person name="Bao F."/>
            <person name="Hu Y."/>
            <person name="Wan P."/>
            <person name="Li L."/>
            <person name="Deng X."/>
            <person name="Kuang T."/>
            <person name="Xiang C."/>
            <person name="Zhu J.K."/>
            <person name="Oliver M.J."/>
            <person name="He Y."/>
        </authorList>
    </citation>
    <scope>NUCLEOTIDE SEQUENCE [LARGE SCALE GENOMIC DNA]</scope>
    <source>
        <strain evidence="2">cv. XS01</strain>
    </source>
</reference>
<dbReference type="EMBL" id="KQ995337">
    <property type="protein sequence ID" value="KZV47002.1"/>
    <property type="molecule type" value="Genomic_DNA"/>
</dbReference>
<name>A0A2Z7CIR3_9LAMI</name>
<proteinExistence type="predicted"/>
<organism evidence="1 2">
    <name type="scientific">Dorcoceras hygrometricum</name>
    <dbReference type="NCBI Taxonomy" id="472368"/>
    <lineage>
        <taxon>Eukaryota</taxon>
        <taxon>Viridiplantae</taxon>
        <taxon>Streptophyta</taxon>
        <taxon>Embryophyta</taxon>
        <taxon>Tracheophyta</taxon>
        <taxon>Spermatophyta</taxon>
        <taxon>Magnoliopsida</taxon>
        <taxon>eudicotyledons</taxon>
        <taxon>Gunneridae</taxon>
        <taxon>Pentapetalae</taxon>
        <taxon>asterids</taxon>
        <taxon>lamiids</taxon>
        <taxon>Lamiales</taxon>
        <taxon>Gesneriaceae</taxon>
        <taxon>Didymocarpoideae</taxon>
        <taxon>Trichosporeae</taxon>
        <taxon>Loxocarpinae</taxon>
        <taxon>Dorcoceras</taxon>
    </lineage>
</organism>
<evidence type="ECO:0000313" key="1">
    <source>
        <dbReference type="EMBL" id="KZV47002.1"/>
    </source>
</evidence>